<organism evidence="11 12">
    <name type="scientific">Brachionus plicatilis</name>
    <name type="common">Marine rotifer</name>
    <name type="synonym">Brachionus muelleri</name>
    <dbReference type="NCBI Taxonomy" id="10195"/>
    <lineage>
        <taxon>Eukaryota</taxon>
        <taxon>Metazoa</taxon>
        <taxon>Spiralia</taxon>
        <taxon>Gnathifera</taxon>
        <taxon>Rotifera</taxon>
        <taxon>Eurotatoria</taxon>
        <taxon>Monogononta</taxon>
        <taxon>Pseudotrocha</taxon>
        <taxon>Ploima</taxon>
        <taxon>Brachionidae</taxon>
        <taxon>Brachionus</taxon>
    </lineage>
</organism>
<dbReference type="GO" id="GO:0005049">
    <property type="term" value="F:nuclear export signal receptor activity"/>
    <property type="evidence" value="ECO:0007669"/>
    <property type="project" value="TreeGrafter"/>
</dbReference>
<dbReference type="Gene3D" id="1.25.10.10">
    <property type="entry name" value="Leucine-rich Repeat Variant"/>
    <property type="match status" value="1"/>
</dbReference>
<evidence type="ECO:0000256" key="2">
    <source>
        <dbReference type="ARBA" id="ARBA00004496"/>
    </source>
</evidence>
<dbReference type="PROSITE" id="PS50166">
    <property type="entry name" value="IMPORTIN_B_NT"/>
    <property type="match status" value="1"/>
</dbReference>
<dbReference type="STRING" id="10195.A0A3M7QGT1"/>
<keyword evidence="8" id="KW-0539">Nucleus</keyword>
<reference evidence="11 12" key="1">
    <citation type="journal article" date="2018" name="Sci. Rep.">
        <title>Genomic signatures of local adaptation to the degree of environmental predictability in rotifers.</title>
        <authorList>
            <person name="Franch-Gras L."/>
            <person name="Hahn C."/>
            <person name="Garcia-Roger E.M."/>
            <person name="Carmona M.J."/>
            <person name="Serra M."/>
            <person name="Gomez A."/>
        </authorList>
    </citation>
    <scope>NUCLEOTIDE SEQUENCE [LARGE SCALE GENOMIC DNA]</scope>
    <source>
        <strain evidence="11">HYR1</strain>
    </source>
</reference>
<keyword evidence="7" id="KW-0653">Protein transport</keyword>
<evidence type="ECO:0000256" key="8">
    <source>
        <dbReference type="ARBA" id="ARBA00023242"/>
    </source>
</evidence>
<dbReference type="GO" id="GO:0006606">
    <property type="term" value="P:protein import into nucleus"/>
    <property type="evidence" value="ECO:0007669"/>
    <property type="project" value="TreeGrafter"/>
</dbReference>
<accession>A0A3M7QGT1</accession>
<dbReference type="InterPro" id="IPR001494">
    <property type="entry name" value="Importin-beta_N"/>
</dbReference>
<protein>
    <recommendedName>
        <fullName evidence="4">Exportin-2</fullName>
    </recommendedName>
    <alternativeName>
        <fullName evidence="9">Importin-alpha re-exporter</fullName>
    </alternativeName>
</protein>
<evidence type="ECO:0000256" key="4">
    <source>
        <dbReference type="ARBA" id="ARBA00018945"/>
    </source>
</evidence>
<evidence type="ECO:0000256" key="3">
    <source>
        <dbReference type="ARBA" id="ARBA00008669"/>
    </source>
</evidence>
<comment type="similarity">
    <text evidence="3">Belongs to the XPO2/CSE1 family.</text>
</comment>
<keyword evidence="6" id="KW-0963">Cytoplasm</keyword>
<evidence type="ECO:0000256" key="7">
    <source>
        <dbReference type="ARBA" id="ARBA00022927"/>
    </source>
</evidence>
<dbReference type="EMBL" id="REGN01006254">
    <property type="protein sequence ID" value="RNA10241.1"/>
    <property type="molecule type" value="Genomic_DNA"/>
</dbReference>
<name>A0A3M7QGT1_BRAPC</name>
<dbReference type="Pfam" id="PF08506">
    <property type="entry name" value="Cse1"/>
    <property type="match status" value="1"/>
</dbReference>
<dbReference type="InterPro" id="IPR011989">
    <property type="entry name" value="ARM-like"/>
</dbReference>
<dbReference type="OrthoDB" id="3268246at2759"/>
<evidence type="ECO:0000313" key="12">
    <source>
        <dbReference type="Proteomes" id="UP000276133"/>
    </source>
</evidence>
<dbReference type="InterPro" id="IPR005043">
    <property type="entry name" value="XPO2_C"/>
</dbReference>
<dbReference type="GO" id="GO:0006611">
    <property type="term" value="P:protein export from nucleus"/>
    <property type="evidence" value="ECO:0007669"/>
    <property type="project" value="TreeGrafter"/>
</dbReference>
<dbReference type="PANTHER" id="PTHR10997">
    <property type="entry name" value="IMPORTIN-7, 8, 11"/>
    <property type="match status" value="1"/>
</dbReference>
<dbReference type="SUPFAM" id="SSF48371">
    <property type="entry name" value="ARM repeat"/>
    <property type="match status" value="1"/>
</dbReference>
<evidence type="ECO:0000256" key="9">
    <source>
        <dbReference type="ARBA" id="ARBA00030693"/>
    </source>
</evidence>
<dbReference type="Proteomes" id="UP000276133">
    <property type="component" value="Unassembled WGS sequence"/>
</dbReference>
<dbReference type="InterPro" id="IPR016024">
    <property type="entry name" value="ARM-type_fold"/>
</dbReference>
<dbReference type="SMART" id="SM00913">
    <property type="entry name" value="IBN_N"/>
    <property type="match status" value="1"/>
</dbReference>
<dbReference type="PANTHER" id="PTHR10997:SF8">
    <property type="entry name" value="EXPORTIN-2"/>
    <property type="match status" value="1"/>
</dbReference>
<keyword evidence="12" id="KW-1185">Reference proteome</keyword>
<evidence type="ECO:0000256" key="5">
    <source>
        <dbReference type="ARBA" id="ARBA00022448"/>
    </source>
</evidence>
<evidence type="ECO:0000259" key="10">
    <source>
        <dbReference type="PROSITE" id="PS50166"/>
    </source>
</evidence>
<feature type="domain" description="Importin N-terminal" evidence="10">
    <location>
        <begin position="51"/>
        <end position="125"/>
    </location>
</feature>
<dbReference type="Pfam" id="PF03378">
    <property type="entry name" value="CAS_CSE1"/>
    <property type="match status" value="1"/>
</dbReference>
<comment type="caution">
    <text evidence="11">The sequence shown here is derived from an EMBL/GenBank/DDBJ whole genome shotgun (WGS) entry which is preliminary data.</text>
</comment>
<gene>
    <name evidence="11" type="ORF">BpHYR1_032761</name>
</gene>
<sequence length="991" mass="113539">MLHLKFKKKIYKSSPKLKANCKIKMSTQILDELSLYLEKTLSPDPNVRRPAEKYLEQMESNENFGPVLLVLCNKQDLALHLRISASITFKNYIKRNWKVNEDCQDKISAGDRQSIKSSITDMMLTSPEQIQLQLSDAISIISREDFPEKWPNLLPALVERLKTGDFSVTNGILRTAHSIFKRYRHEFKSNELWTEIKYVLGVFALPLTELFKTLMGLVEQHSNDANAIKIIFSSVLLVTKIFRSLNAQDFPEEFENNMETWMTHFLNLLQYDNHLLKSQSEEAGLIEQVKSQICDNVSLFAQNYGEDFADYLPKFVTAVWNLLTSTGLETKYDLLVSNAIQFISVVAYRPQYRALFENEESLKSICEKIIIPNLFLRDVDIETFEDNPEEYIRKDIERSDVDTRRRAASDLVQALCSQFEKQIVAIFSAYINALLQEFAANPQKNWRQKDVVLFLVTTLASKGQTKKYGATKTSELIDVIQFYESTILPDLSDQDVNNFPVIKADDMRYISTFRQQLPKECLINVIPHLARYMTSSIPVVHTYACHALERILTLKNPANNKENLFATADLQPFMPHLLSNIMNLLQPVTGENEYVIKSFMRVCIILQEAVESYLDGLINKLTSILNAISKNPSKPNFNHYLFETFGILIRNIGQKNKALIEKFENNLFPIFNYVLEQDITEFIPYEFQLLSLLLELHDQNVPSVYFDLFPFLLMPALWERPGYIPALTRLLQAYIQKASNTIVKEKITGVLGVFQRLIASKSNDHYACYILNSLVEHMPSQVLSEYLKQVFILLFQRLTGSKTTKLVKNLLVFFSLYSYKYGANELMNIVESLQAGMFMMVTQNLFIPDLQKVSGNLERKICAVGVTKILAECQLLLSNEANMKVWISLLESLIGLFELPEDTTVADDEHFIEIEDTPGYQASFNQLFSATKREPDPFQGQIPNAKIFLAKNLENLSSSVPNMISQLLAQLSPGGQNHLQAYLNEAGVQLR</sequence>
<dbReference type="GO" id="GO:0005635">
    <property type="term" value="C:nuclear envelope"/>
    <property type="evidence" value="ECO:0007669"/>
    <property type="project" value="TreeGrafter"/>
</dbReference>
<dbReference type="InterPro" id="IPR013713">
    <property type="entry name" value="XPO2_central"/>
</dbReference>
<evidence type="ECO:0000256" key="1">
    <source>
        <dbReference type="ARBA" id="ARBA00004123"/>
    </source>
</evidence>
<evidence type="ECO:0000313" key="11">
    <source>
        <dbReference type="EMBL" id="RNA10241.1"/>
    </source>
</evidence>
<proteinExistence type="inferred from homology"/>
<dbReference type="Pfam" id="PF03810">
    <property type="entry name" value="IBN_N"/>
    <property type="match status" value="1"/>
</dbReference>
<dbReference type="GO" id="GO:0031267">
    <property type="term" value="F:small GTPase binding"/>
    <property type="evidence" value="ECO:0007669"/>
    <property type="project" value="InterPro"/>
</dbReference>
<dbReference type="AlphaFoldDB" id="A0A3M7QGT1"/>
<keyword evidence="5" id="KW-0813">Transport</keyword>
<dbReference type="FunFam" id="1.25.10.10:FF:000057">
    <property type="entry name" value="Exportin-2 isoform 1"/>
    <property type="match status" value="1"/>
</dbReference>
<dbReference type="GO" id="GO:0005829">
    <property type="term" value="C:cytosol"/>
    <property type="evidence" value="ECO:0007669"/>
    <property type="project" value="TreeGrafter"/>
</dbReference>
<comment type="subcellular location">
    <subcellularLocation>
        <location evidence="2">Cytoplasm</location>
    </subcellularLocation>
    <subcellularLocation>
        <location evidence="1">Nucleus</location>
    </subcellularLocation>
</comment>
<evidence type="ECO:0000256" key="6">
    <source>
        <dbReference type="ARBA" id="ARBA00022490"/>
    </source>
</evidence>